<evidence type="ECO:0000313" key="2">
    <source>
        <dbReference type="Proteomes" id="UP000887578"/>
    </source>
</evidence>
<keyword evidence="2" id="KW-1185">Reference proteome</keyword>
<evidence type="ECO:0000256" key="1">
    <source>
        <dbReference type="SAM" id="Phobius"/>
    </source>
</evidence>
<sequence>MKPSALTFMGLLIGPFLVSLGTALIFVFGFNVTPDDEKFATALVREMLVESGENTIYAASLGRKVCLFFFM</sequence>
<protein>
    <submittedName>
        <fullName evidence="3">Uncharacterized protein</fullName>
    </submittedName>
</protein>
<name>A0A914P0C2_9BILA</name>
<proteinExistence type="predicted"/>
<dbReference type="WBParaSite" id="PDA_v2.g10621.t1">
    <property type="protein sequence ID" value="PDA_v2.g10621.t1"/>
    <property type="gene ID" value="PDA_v2.g10621"/>
</dbReference>
<keyword evidence="1" id="KW-1133">Transmembrane helix</keyword>
<dbReference type="AlphaFoldDB" id="A0A914P0C2"/>
<feature type="transmembrane region" description="Helical" evidence="1">
    <location>
        <begin position="6"/>
        <end position="30"/>
    </location>
</feature>
<organism evidence="2 3">
    <name type="scientific">Panagrolaimus davidi</name>
    <dbReference type="NCBI Taxonomy" id="227884"/>
    <lineage>
        <taxon>Eukaryota</taxon>
        <taxon>Metazoa</taxon>
        <taxon>Ecdysozoa</taxon>
        <taxon>Nematoda</taxon>
        <taxon>Chromadorea</taxon>
        <taxon>Rhabditida</taxon>
        <taxon>Tylenchina</taxon>
        <taxon>Panagrolaimomorpha</taxon>
        <taxon>Panagrolaimoidea</taxon>
        <taxon>Panagrolaimidae</taxon>
        <taxon>Panagrolaimus</taxon>
    </lineage>
</organism>
<accession>A0A914P0C2</accession>
<keyword evidence="1" id="KW-0472">Membrane</keyword>
<keyword evidence="1" id="KW-0812">Transmembrane</keyword>
<evidence type="ECO:0000313" key="3">
    <source>
        <dbReference type="WBParaSite" id="PDA_v2.g10621.t1"/>
    </source>
</evidence>
<reference evidence="3" key="1">
    <citation type="submission" date="2022-11" db="UniProtKB">
        <authorList>
            <consortium name="WormBaseParasite"/>
        </authorList>
    </citation>
    <scope>IDENTIFICATION</scope>
</reference>
<dbReference type="Proteomes" id="UP000887578">
    <property type="component" value="Unplaced"/>
</dbReference>